<dbReference type="SUPFAM" id="SSF54690">
    <property type="entry name" value="Molybdopterin synthase subunit MoaE"/>
    <property type="match status" value="1"/>
</dbReference>
<dbReference type="InterPro" id="IPR003448">
    <property type="entry name" value="Mopterin_biosynth_MoaE"/>
</dbReference>
<accession>A0AAE3AAJ2</accession>
<dbReference type="Gene3D" id="3.90.1170.40">
    <property type="entry name" value="Molybdopterin biosynthesis MoaE subunit"/>
    <property type="match status" value="1"/>
</dbReference>
<sequence length="131" mass="14637">MSKKTSPSMDSWLKEAKAHESAPKIGMYLTHNGIVRESAKAKVRQGAADTRPVVGMQFSYNQEAVDAIIAETYKLDGIFYIKVWLNEGELSVGDDIMYVLIGGDIRPHVVDALQYLVGRIKNECVTEIELY</sequence>
<dbReference type="InterPro" id="IPR036563">
    <property type="entry name" value="MoaE_sf"/>
</dbReference>
<proteinExistence type="predicted"/>
<dbReference type="AlphaFoldDB" id="A0AAE3AAJ2"/>
<dbReference type="RefSeq" id="WP_118771662.1">
    <property type="nucleotide sequence ID" value="NZ_JAJEPS010000020.1"/>
</dbReference>
<dbReference type="EMBL" id="JAJEPS010000020">
    <property type="protein sequence ID" value="MCC2127423.1"/>
    <property type="molecule type" value="Genomic_DNA"/>
</dbReference>
<organism evidence="1 2">
    <name type="scientific">Hominiventricola filiformis</name>
    <dbReference type="NCBI Taxonomy" id="2885352"/>
    <lineage>
        <taxon>Bacteria</taxon>
        <taxon>Bacillati</taxon>
        <taxon>Bacillota</taxon>
        <taxon>Clostridia</taxon>
        <taxon>Lachnospirales</taxon>
        <taxon>Lachnospiraceae</taxon>
        <taxon>Hominiventricola</taxon>
    </lineage>
</organism>
<gene>
    <name evidence="1" type="ORF">LKD36_14800</name>
</gene>
<dbReference type="GO" id="GO:0006777">
    <property type="term" value="P:Mo-molybdopterin cofactor biosynthetic process"/>
    <property type="evidence" value="ECO:0007669"/>
    <property type="project" value="InterPro"/>
</dbReference>
<evidence type="ECO:0000313" key="1">
    <source>
        <dbReference type="EMBL" id="MCC2127423.1"/>
    </source>
</evidence>
<evidence type="ECO:0000313" key="2">
    <source>
        <dbReference type="Proteomes" id="UP001198220"/>
    </source>
</evidence>
<dbReference type="Proteomes" id="UP001198220">
    <property type="component" value="Unassembled WGS sequence"/>
</dbReference>
<reference evidence="1 2" key="1">
    <citation type="submission" date="2021-10" db="EMBL/GenBank/DDBJ databases">
        <title>Anaerobic single-cell dispensing facilitates the cultivation of human gut bacteria.</title>
        <authorList>
            <person name="Afrizal A."/>
        </authorList>
    </citation>
    <scope>NUCLEOTIDE SEQUENCE [LARGE SCALE GENOMIC DNA]</scope>
    <source>
        <strain evidence="1 2">CLA-AA-H276</strain>
    </source>
</reference>
<protein>
    <submittedName>
        <fullName evidence="1">Molybdenum cofactor biosynthesis protein MoaE</fullName>
    </submittedName>
</protein>
<comment type="caution">
    <text evidence="1">The sequence shown here is derived from an EMBL/GenBank/DDBJ whole genome shotgun (WGS) entry which is preliminary data.</text>
</comment>
<keyword evidence="2" id="KW-1185">Reference proteome</keyword>
<dbReference type="Pfam" id="PF02391">
    <property type="entry name" value="MoaE"/>
    <property type="match status" value="1"/>
</dbReference>
<name>A0AAE3AAJ2_9FIRM</name>